<evidence type="ECO:0000313" key="3">
    <source>
        <dbReference type="Proteomes" id="UP000702544"/>
    </source>
</evidence>
<gene>
    <name evidence="2" type="ORF">GWO12_17190</name>
</gene>
<proteinExistence type="predicted"/>
<dbReference type="AlphaFoldDB" id="A0AAE5CDZ0"/>
<feature type="region of interest" description="Disordered" evidence="1">
    <location>
        <begin position="260"/>
        <end position="284"/>
    </location>
</feature>
<dbReference type="EMBL" id="JAACAK010000148">
    <property type="protein sequence ID" value="NIR76814.1"/>
    <property type="molecule type" value="Genomic_DNA"/>
</dbReference>
<protein>
    <recommendedName>
        <fullName evidence="4">ERF superfamily protein</fullName>
    </recommendedName>
</protein>
<comment type="caution">
    <text evidence="2">The sequence shown here is derived from an EMBL/GenBank/DDBJ whole genome shotgun (WGS) entry which is preliminary data.</text>
</comment>
<feature type="compositionally biased region" description="Acidic residues" evidence="1">
    <location>
        <begin position="263"/>
        <end position="284"/>
    </location>
</feature>
<accession>A0AAE5CDZ0</accession>
<evidence type="ECO:0000313" key="2">
    <source>
        <dbReference type="EMBL" id="NIR76814.1"/>
    </source>
</evidence>
<evidence type="ECO:0008006" key="4">
    <source>
        <dbReference type="Google" id="ProtNLM"/>
    </source>
</evidence>
<reference evidence="2 3" key="1">
    <citation type="submission" date="2020-01" db="EMBL/GenBank/DDBJ databases">
        <title>Genomes assembled from Gulf of Kutch pelagic sediment metagenomes.</title>
        <authorList>
            <person name="Chandrashekar M."/>
            <person name="Mahajan M.S."/>
            <person name="Dave K.J."/>
            <person name="Vatsa P."/>
            <person name="Nathani N.M."/>
        </authorList>
    </citation>
    <scope>NUCLEOTIDE SEQUENCE [LARGE SCALE GENOMIC DNA]</scope>
    <source>
        <strain evidence="2">KS3-K002</strain>
    </source>
</reference>
<sequence>MSEMNGGPGIYRKIADVLAEIEEIPKTGKNPHFGYAFHEEQVIVEHLRPLLAERGVTLVVSQGERTVEEYGNDEDGYKKIVVAPTSVTFVDAEDGSNFTATVWGEGQDTQDKGSHKALVGAFKYALMKTFLISSGKDDPEHDRGAKPSRRSKRQGDSGYACPECGATNMWDNRDDKKAGKRSAKFPDFKCRECDHPIWGTHPDDQTDAPEELISRVKGLLDVAGMQDLVTVEQATRVHEALESGDKGRVERARTWLKDLIANEGEDPEPNPENPAEAEEQEALL</sequence>
<dbReference type="InterPro" id="IPR007499">
    <property type="entry name" value="ERF_bacteria_virus"/>
</dbReference>
<feature type="compositionally biased region" description="Basic and acidic residues" evidence="1">
    <location>
        <begin position="135"/>
        <end position="145"/>
    </location>
</feature>
<evidence type="ECO:0000256" key="1">
    <source>
        <dbReference type="SAM" id="MobiDB-lite"/>
    </source>
</evidence>
<feature type="region of interest" description="Disordered" evidence="1">
    <location>
        <begin position="135"/>
        <end position="178"/>
    </location>
</feature>
<name>A0AAE5CDZ0_9BACT</name>
<dbReference type="Proteomes" id="UP000702544">
    <property type="component" value="Unassembled WGS sequence"/>
</dbReference>
<organism evidence="2 3">
    <name type="scientific">Candidatus Kutchimonas denitrificans</name>
    <dbReference type="NCBI Taxonomy" id="3056748"/>
    <lineage>
        <taxon>Bacteria</taxon>
        <taxon>Pseudomonadati</taxon>
        <taxon>Gemmatimonadota</taxon>
        <taxon>Gemmatimonadia</taxon>
        <taxon>Candidatus Palauibacterales</taxon>
        <taxon>Candidatus Palauibacteraceae</taxon>
        <taxon>Candidatus Kutchimonas</taxon>
    </lineage>
</organism>
<dbReference type="Pfam" id="PF04404">
    <property type="entry name" value="ERF"/>
    <property type="match status" value="1"/>
</dbReference>